<comment type="caution">
    <text evidence="1">The sequence shown here is derived from an EMBL/GenBank/DDBJ whole genome shotgun (WGS) entry which is preliminary data.</text>
</comment>
<evidence type="ECO:0000313" key="1">
    <source>
        <dbReference type="EMBL" id="CAI9543389.1"/>
    </source>
</evidence>
<reference evidence="1" key="1">
    <citation type="submission" date="2023-05" db="EMBL/GenBank/DDBJ databases">
        <authorList>
            <person name="Stuckert A."/>
        </authorList>
    </citation>
    <scope>NUCLEOTIDE SEQUENCE</scope>
</reference>
<dbReference type="EMBL" id="CATNWA010002630">
    <property type="protein sequence ID" value="CAI9543389.1"/>
    <property type="molecule type" value="Genomic_DNA"/>
</dbReference>
<organism evidence="1 2">
    <name type="scientific">Staurois parvus</name>
    <dbReference type="NCBI Taxonomy" id="386267"/>
    <lineage>
        <taxon>Eukaryota</taxon>
        <taxon>Metazoa</taxon>
        <taxon>Chordata</taxon>
        <taxon>Craniata</taxon>
        <taxon>Vertebrata</taxon>
        <taxon>Euteleostomi</taxon>
        <taxon>Amphibia</taxon>
        <taxon>Batrachia</taxon>
        <taxon>Anura</taxon>
        <taxon>Neobatrachia</taxon>
        <taxon>Ranoidea</taxon>
        <taxon>Ranidae</taxon>
        <taxon>Staurois</taxon>
    </lineage>
</organism>
<accession>A0ABN9B760</accession>
<sequence length="72" mass="8165">MVELFKAHSNSLLFKGLFAQFYLKEKSSTKMLPTQGYPPSSKTNKDSASWLVHSSMSVSCRLFPKLWLLAHS</sequence>
<gene>
    <name evidence="1" type="ORF">SPARVUS_LOCUS2271105</name>
</gene>
<protein>
    <submittedName>
        <fullName evidence="1">Uncharacterized protein</fullName>
    </submittedName>
</protein>
<name>A0ABN9B760_9NEOB</name>
<dbReference type="Proteomes" id="UP001162483">
    <property type="component" value="Unassembled WGS sequence"/>
</dbReference>
<proteinExistence type="predicted"/>
<evidence type="ECO:0000313" key="2">
    <source>
        <dbReference type="Proteomes" id="UP001162483"/>
    </source>
</evidence>
<keyword evidence="2" id="KW-1185">Reference proteome</keyword>